<feature type="transmembrane region" description="Helical" evidence="7">
    <location>
        <begin position="108"/>
        <end position="128"/>
    </location>
</feature>
<dbReference type="Proteomes" id="UP000596739">
    <property type="component" value="Unassembled WGS sequence"/>
</dbReference>
<evidence type="ECO:0000256" key="6">
    <source>
        <dbReference type="ARBA" id="ARBA00023136"/>
    </source>
</evidence>
<evidence type="ECO:0000313" key="10">
    <source>
        <dbReference type="Proteomes" id="UP000596739"/>
    </source>
</evidence>
<sequence>MEKLKKVLPKSIRYIFLSVALVITLFPLIYLILASFKSNSEILTSSSIFPKKFIFDNFSQAWKLANFKLYTWNSIYMTFFIIIGSIITSTTLAYVLNRGRFRGKKFIYGMFLSTMFISLGTSSLFPQLQIAKAFGISNSLWGVIIIRVLGINVTQVFVAMSFMKSIPYEIDEAAKIDGCGFFRIYWNIIFPLLKPLIATIGLLSFRAAWNDYMLPMVFTLSNPQKSPLVVGIVSLKNTGEAASSWNMMLAGTTIAIVPMIIVYIFLNRYFIEGLTSGAVKG</sequence>
<comment type="subcellular location">
    <subcellularLocation>
        <location evidence="1 7">Cell membrane</location>
        <topology evidence="1 7">Multi-pass membrane protein</topology>
    </subcellularLocation>
</comment>
<evidence type="ECO:0000256" key="7">
    <source>
        <dbReference type="RuleBase" id="RU363032"/>
    </source>
</evidence>
<dbReference type="PROSITE" id="PS50928">
    <property type="entry name" value="ABC_TM1"/>
    <property type="match status" value="1"/>
</dbReference>
<dbReference type="Gene3D" id="1.10.3720.10">
    <property type="entry name" value="MetI-like"/>
    <property type="match status" value="1"/>
</dbReference>
<dbReference type="InterPro" id="IPR035906">
    <property type="entry name" value="MetI-like_sf"/>
</dbReference>
<keyword evidence="3" id="KW-1003">Cell membrane</keyword>
<feature type="transmembrane region" description="Helical" evidence="7">
    <location>
        <begin position="184"/>
        <end position="209"/>
    </location>
</feature>
<evidence type="ECO:0000256" key="4">
    <source>
        <dbReference type="ARBA" id="ARBA00022692"/>
    </source>
</evidence>
<gene>
    <name evidence="9" type="ORF">JHL18_04235</name>
</gene>
<accession>A0ABS1EKI7</accession>
<dbReference type="RefSeq" id="WP_200266460.1">
    <property type="nucleotide sequence ID" value="NZ_JAENHN010000010.1"/>
</dbReference>
<keyword evidence="4 7" id="KW-0812">Transmembrane</keyword>
<dbReference type="Pfam" id="PF00528">
    <property type="entry name" value="BPD_transp_1"/>
    <property type="match status" value="1"/>
</dbReference>
<keyword evidence="10" id="KW-1185">Reference proteome</keyword>
<evidence type="ECO:0000256" key="3">
    <source>
        <dbReference type="ARBA" id="ARBA00022475"/>
    </source>
</evidence>
<evidence type="ECO:0000256" key="5">
    <source>
        <dbReference type="ARBA" id="ARBA00022989"/>
    </source>
</evidence>
<reference evidence="10" key="1">
    <citation type="submission" date="2021-01" db="EMBL/GenBank/DDBJ databases">
        <title>Genome public.</title>
        <authorList>
            <person name="Liu C."/>
            <person name="Sun Q."/>
        </authorList>
    </citation>
    <scope>NUCLEOTIDE SEQUENCE [LARGE SCALE GENOMIC DNA]</scope>
    <source>
        <strain evidence="10">YIM B02505</strain>
    </source>
</reference>
<dbReference type="EMBL" id="JAENHN010000010">
    <property type="protein sequence ID" value="MBK1809848.1"/>
    <property type="molecule type" value="Genomic_DNA"/>
</dbReference>
<name>A0ABS1EKI7_9CLOT</name>
<comment type="similarity">
    <text evidence="7">Belongs to the binding-protein-dependent transport system permease family.</text>
</comment>
<organism evidence="9 10">
    <name type="scientific">Clostridium yunnanense</name>
    <dbReference type="NCBI Taxonomy" id="2800325"/>
    <lineage>
        <taxon>Bacteria</taxon>
        <taxon>Bacillati</taxon>
        <taxon>Bacillota</taxon>
        <taxon>Clostridia</taxon>
        <taxon>Eubacteriales</taxon>
        <taxon>Clostridiaceae</taxon>
        <taxon>Clostridium</taxon>
    </lineage>
</organism>
<protein>
    <submittedName>
        <fullName evidence="9">Carbohydrate ABC transporter permease</fullName>
    </submittedName>
</protein>
<feature type="transmembrane region" description="Helical" evidence="7">
    <location>
        <begin position="245"/>
        <end position="266"/>
    </location>
</feature>
<evidence type="ECO:0000259" key="8">
    <source>
        <dbReference type="PROSITE" id="PS50928"/>
    </source>
</evidence>
<dbReference type="SUPFAM" id="SSF161098">
    <property type="entry name" value="MetI-like"/>
    <property type="match status" value="1"/>
</dbReference>
<dbReference type="CDD" id="cd06261">
    <property type="entry name" value="TM_PBP2"/>
    <property type="match status" value="1"/>
</dbReference>
<proteinExistence type="inferred from homology"/>
<evidence type="ECO:0000256" key="1">
    <source>
        <dbReference type="ARBA" id="ARBA00004651"/>
    </source>
</evidence>
<feature type="transmembrane region" description="Helical" evidence="7">
    <location>
        <begin position="140"/>
        <end position="163"/>
    </location>
</feature>
<feature type="transmembrane region" description="Helical" evidence="7">
    <location>
        <begin position="12"/>
        <end position="33"/>
    </location>
</feature>
<keyword evidence="2 7" id="KW-0813">Transport</keyword>
<feature type="transmembrane region" description="Helical" evidence="7">
    <location>
        <begin position="75"/>
        <end position="96"/>
    </location>
</feature>
<evidence type="ECO:0000313" key="9">
    <source>
        <dbReference type="EMBL" id="MBK1809848.1"/>
    </source>
</evidence>
<dbReference type="InterPro" id="IPR000515">
    <property type="entry name" value="MetI-like"/>
</dbReference>
<comment type="caution">
    <text evidence="9">The sequence shown here is derived from an EMBL/GenBank/DDBJ whole genome shotgun (WGS) entry which is preliminary data.</text>
</comment>
<dbReference type="PANTHER" id="PTHR43744">
    <property type="entry name" value="ABC TRANSPORTER PERMEASE PROTEIN MG189-RELATED-RELATED"/>
    <property type="match status" value="1"/>
</dbReference>
<keyword evidence="5 7" id="KW-1133">Transmembrane helix</keyword>
<evidence type="ECO:0000256" key="2">
    <source>
        <dbReference type="ARBA" id="ARBA00022448"/>
    </source>
</evidence>
<keyword evidence="6 7" id="KW-0472">Membrane</keyword>
<feature type="domain" description="ABC transmembrane type-1" evidence="8">
    <location>
        <begin position="71"/>
        <end position="266"/>
    </location>
</feature>
<dbReference type="PANTHER" id="PTHR43744:SF8">
    <property type="entry name" value="SN-GLYCEROL-3-PHOSPHATE TRANSPORT SYSTEM PERMEASE PROTEIN UGPE"/>
    <property type="match status" value="1"/>
</dbReference>